<evidence type="ECO:0000313" key="3">
    <source>
        <dbReference type="EMBL" id="AOW80862.1"/>
    </source>
</evidence>
<dbReference type="InterPro" id="IPR025251">
    <property type="entry name" value="DUF4213"/>
</dbReference>
<dbReference type="SUPFAM" id="SSF159713">
    <property type="entry name" value="Dhaf3308-like"/>
    <property type="match status" value="1"/>
</dbReference>
<proteinExistence type="predicted"/>
<evidence type="ECO:0008006" key="5">
    <source>
        <dbReference type="Google" id="ProtNLM"/>
    </source>
</evidence>
<dbReference type="STRING" id="1873524.HSR6_1761"/>
<dbReference type="Gene3D" id="3.30.390.100">
    <property type="match status" value="1"/>
</dbReference>
<sequence>MVVLEDDRAGVAMLPEGTIPEVAGESARAVAKRGIESTDPRERALGVAALNALDAPADVRPGLDPFRSLDPATERVAMVGLFAPVLYHLDAGHVDVFERDPDAMDLPEDLPADIDVAMHAPESASEVVPESEVLFVTGSTLVYGGLGNYLDAARPDQTVVIVGASASFTPDPLFEAGVDLVGGASVADIDRLHTEIEAGRSEAQLHDVGLHKWAVLDPEATDLPGLQLE</sequence>
<dbReference type="KEGG" id="halh:HTSR_1692"/>
<name>A0A1D8S677_9EURY</name>
<dbReference type="Proteomes" id="UP000185608">
    <property type="component" value="Chromosome"/>
</dbReference>
<feature type="domain" description="Putative heavy-metal chelation" evidence="1">
    <location>
        <begin position="72"/>
        <end position="207"/>
    </location>
</feature>
<accession>A0A1D8S677</accession>
<organism evidence="3 4">
    <name type="scientific">Halodesulfurarchaeum formicicum</name>
    <dbReference type="NCBI Taxonomy" id="1873524"/>
    <lineage>
        <taxon>Archaea</taxon>
        <taxon>Methanobacteriati</taxon>
        <taxon>Methanobacteriota</taxon>
        <taxon>Stenosarchaea group</taxon>
        <taxon>Halobacteria</taxon>
        <taxon>Halobacteriales</taxon>
        <taxon>Halobacteriaceae</taxon>
        <taxon>Halodesulfurarchaeum</taxon>
    </lineage>
</organism>
<dbReference type="EMBL" id="CP016070">
    <property type="protein sequence ID" value="AOW80862.1"/>
    <property type="molecule type" value="Genomic_DNA"/>
</dbReference>
<dbReference type="AlphaFoldDB" id="A0A1D8S677"/>
<evidence type="ECO:0000259" key="2">
    <source>
        <dbReference type="Pfam" id="PF13938"/>
    </source>
</evidence>
<dbReference type="Pfam" id="PF13938">
    <property type="entry name" value="DUF4213"/>
    <property type="match status" value="1"/>
</dbReference>
<evidence type="ECO:0000313" key="4">
    <source>
        <dbReference type="Proteomes" id="UP000185608"/>
    </source>
</evidence>
<protein>
    <recommendedName>
        <fullName evidence="5">Heavy-metal chelation domain-containing protein</fullName>
    </recommendedName>
</protein>
<feature type="domain" description="DUF4213" evidence="2">
    <location>
        <begin position="1"/>
        <end position="53"/>
    </location>
</feature>
<dbReference type="Pfam" id="PF04016">
    <property type="entry name" value="DUF364"/>
    <property type="match status" value="1"/>
</dbReference>
<gene>
    <name evidence="3" type="ORF">HTSR_1692</name>
</gene>
<dbReference type="InterPro" id="IPR007161">
    <property type="entry name" value="DUF364"/>
</dbReference>
<dbReference type="Gene3D" id="3.40.50.11590">
    <property type="match status" value="1"/>
</dbReference>
<reference evidence="3 4" key="1">
    <citation type="submission" date="2016-06" db="EMBL/GenBank/DDBJ databases">
        <title>Discovery of anaerobic lithoheterotrophic haloarchaeon capable of sulfur respiration by hydrogen and formate.</title>
        <authorList>
            <person name="Sorokin D.Y."/>
            <person name="Kublanov I.V."/>
            <person name="Roman P."/>
            <person name="Sinninghe Damste J.S."/>
            <person name="Golyshin P.N."/>
            <person name="Rojo D."/>
            <person name="Ciordia S."/>
            <person name="Mena Md.C."/>
            <person name="Ferrer M."/>
            <person name="Smedile F."/>
            <person name="Messina E."/>
            <person name="La Cono V."/>
            <person name="Yakimov M.M."/>
        </authorList>
    </citation>
    <scope>NUCLEOTIDE SEQUENCE [LARGE SCALE GENOMIC DNA]</scope>
    <source>
        <strain evidence="3 4">HTSR1</strain>
    </source>
</reference>
<evidence type="ECO:0000259" key="1">
    <source>
        <dbReference type="Pfam" id="PF04016"/>
    </source>
</evidence>